<dbReference type="PANTHER" id="PTHR33836">
    <property type="entry name" value="LOW-TEMPERATURE-INDUCED 65 KDA PROTEIN-RELATED"/>
    <property type="match status" value="1"/>
</dbReference>
<keyword evidence="2" id="KW-0732">Signal</keyword>
<feature type="region of interest" description="Disordered" evidence="1">
    <location>
        <begin position="28"/>
        <end position="50"/>
    </location>
</feature>
<reference evidence="5" key="1">
    <citation type="submission" date="2023-07" db="EMBL/GenBank/DDBJ databases">
        <title>draft genome sequence of fig (Ficus carica).</title>
        <authorList>
            <person name="Takahashi T."/>
            <person name="Nishimura K."/>
        </authorList>
    </citation>
    <scope>NUCLEOTIDE SEQUENCE</scope>
</reference>
<evidence type="ECO:0000256" key="1">
    <source>
        <dbReference type="SAM" id="MobiDB-lite"/>
    </source>
</evidence>
<feature type="compositionally biased region" description="Low complexity" evidence="1">
    <location>
        <begin position="219"/>
        <end position="247"/>
    </location>
</feature>
<feature type="compositionally biased region" description="Polar residues" evidence="1">
    <location>
        <begin position="248"/>
        <end position="257"/>
    </location>
</feature>
<evidence type="ECO:0000259" key="4">
    <source>
        <dbReference type="Pfam" id="PF23403"/>
    </source>
</evidence>
<feature type="compositionally biased region" description="Acidic residues" evidence="1">
    <location>
        <begin position="88"/>
        <end position="98"/>
    </location>
</feature>
<feature type="region of interest" description="Disordered" evidence="1">
    <location>
        <begin position="321"/>
        <end position="362"/>
    </location>
</feature>
<dbReference type="Proteomes" id="UP001187192">
    <property type="component" value="Unassembled WGS sequence"/>
</dbReference>
<feature type="signal peptide" evidence="2">
    <location>
        <begin position="1"/>
        <end position="25"/>
    </location>
</feature>
<feature type="chain" id="PRO_5041678706" evidence="2">
    <location>
        <begin position="26"/>
        <end position="362"/>
    </location>
</feature>
<dbReference type="EMBL" id="BTGU01000001">
    <property type="protein sequence ID" value="GMN24073.1"/>
    <property type="molecule type" value="Genomic_DNA"/>
</dbReference>
<evidence type="ECO:0000313" key="5">
    <source>
        <dbReference type="EMBL" id="GMN24073.1"/>
    </source>
</evidence>
<sequence>MTYNFKHISRMKLVCFLVTSLDVHAEKEGPWRTTTSSAKEDHSHHHQIKKSVLAKVRDKAKKLRHSLSIKKRHHEDENTTPAWGVSLEGDEDEEEEDPEYLGAPMYESELAPESYKETARQHPRTIPVISDKHVLPRIASEDEKNNEDPLSPANSTKPTQTQDHDKLSSTSTPQKTITETVSQKLTPALETVTSTVSEATHSIASKIQGLVLNSTTESNNNNNNNKNCSQVAPPSSSSAQISPRTSSEAGKNVSSGGDQRMWDKGVSVKEYLFNKFEPGEEDRALSQAISDAVSPITRKAPGDHQMTVVDVVREAVTSLLRNNDQAHSPPSKPAALTRSPTKASSHSSLPISTNAHEGKYSE</sequence>
<feature type="domain" description="LTI65/LTI78 PGEED repeat" evidence="3">
    <location>
        <begin position="263"/>
        <end position="293"/>
    </location>
</feature>
<dbReference type="Pfam" id="PF23399">
    <property type="entry name" value="LTI65_PGEED"/>
    <property type="match status" value="1"/>
</dbReference>
<feature type="region of interest" description="Disordered" evidence="1">
    <location>
        <begin position="66"/>
        <end position="98"/>
    </location>
</feature>
<feature type="compositionally biased region" description="Polar residues" evidence="1">
    <location>
        <begin position="338"/>
        <end position="355"/>
    </location>
</feature>
<feature type="domain" description="LTI65/LTI78 N-terminal" evidence="4">
    <location>
        <begin position="45"/>
        <end position="109"/>
    </location>
</feature>
<feature type="region of interest" description="Disordered" evidence="1">
    <location>
        <begin position="214"/>
        <end position="261"/>
    </location>
</feature>
<feature type="compositionally biased region" description="Polar residues" evidence="1">
    <location>
        <begin position="168"/>
        <end position="182"/>
    </location>
</feature>
<dbReference type="InterPro" id="IPR057059">
    <property type="entry name" value="LTI65/LTI78_PGEED"/>
</dbReference>
<feature type="compositionally biased region" description="Basic and acidic residues" evidence="1">
    <location>
        <begin position="130"/>
        <end position="147"/>
    </location>
</feature>
<evidence type="ECO:0000259" key="3">
    <source>
        <dbReference type="Pfam" id="PF23399"/>
    </source>
</evidence>
<organism evidence="5 6">
    <name type="scientific">Ficus carica</name>
    <name type="common">Common fig</name>
    <dbReference type="NCBI Taxonomy" id="3494"/>
    <lineage>
        <taxon>Eukaryota</taxon>
        <taxon>Viridiplantae</taxon>
        <taxon>Streptophyta</taxon>
        <taxon>Embryophyta</taxon>
        <taxon>Tracheophyta</taxon>
        <taxon>Spermatophyta</taxon>
        <taxon>Magnoliopsida</taxon>
        <taxon>eudicotyledons</taxon>
        <taxon>Gunneridae</taxon>
        <taxon>Pentapetalae</taxon>
        <taxon>rosids</taxon>
        <taxon>fabids</taxon>
        <taxon>Rosales</taxon>
        <taxon>Moraceae</taxon>
        <taxon>Ficeae</taxon>
        <taxon>Ficus</taxon>
    </lineage>
</organism>
<keyword evidence="6" id="KW-1185">Reference proteome</keyword>
<evidence type="ECO:0000256" key="2">
    <source>
        <dbReference type="SAM" id="SignalP"/>
    </source>
</evidence>
<dbReference type="InterPro" id="IPR037491">
    <property type="entry name" value="LTI78/LTI65"/>
</dbReference>
<gene>
    <name evidence="5" type="ORF">TIFTF001_000402</name>
</gene>
<evidence type="ECO:0000313" key="6">
    <source>
        <dbReference type="Proteomes" id="UP001187192"/>
    </source>
</evidence>
<name>A0AA87ZD94_FICCA</name>
<proteinExistence type="predicted"/>
<accession>A0AA87ZD94</accession>
<dbReference type="PANTHER" id="PTHR33836:SF7">
    <property type="entry name" value="LOW-TEMPERATURE-INDUCED PROTEIN"/>
    <property type="match status" value="1"/>
</dbReference>
<feature type="region of interest" description="Disordered" evidence="1">
    <location>
        <begin position="111"/>
        <end position="182"/>
    </location>
</feature>
<protein>
    <submittedName>
        <fullName evidence="5">Uncharacterized protein</fullName>
    </submittedName>
</protein>
<dbReference type="Pfam" id="PF23403">
    <property type="entry name" value="LTI65_LTI78_N"/>
    <property type="match status" value="1"/>
</dbReference>
<dbReference type="AlphaFoldDB" id="A0AA87ZD94"/>
<dbReference type="InterPro" id="IPR056605">
    <property type="entry name" value="LTI65_LTI78_N"/>
</dbReference>
<feature type="compositionally biased region" description="Polar residues" evidence="1">
    <location>
        <begin position="152"/>
        <end position="161"/>
    </location>
</feature>
<dbReference type="GO" id="GO:0009737">
    <property type="term" value="P:response to abscisic acid"/>
    <property type="evidence" value="ECO:0007669"/>
    <property type="project" value="InterPro"/>
</dbReference>
<comment type="caution">
    <text evidence="5">The sequence shown here is derived from an EMBL/GenBank/DDBJ whole genome shotgun (WGS) entry which is preliminary data.</text>
</comment>